<dbReference type="KEGG" id="srub:C2R22_23115"/>
<dbReference type="SMART" id="SM00255">
    <property type="entry name" value="TIR"/>
    <property type="match status" value="1"/>
</dbReference>
<dbReference type="GO" id="GO:0007165">
    <property type="term" value="P:signal transduction"/>
    <property type="evidence" value="ECO:0007669"/>
    <property type="project" value="InterPro"/>
</dbReference>
<dbReference type="GeneID" id="35595049"/>
<keyword evidence="4" id="KW-1185">Reference proteome</keyword>
<organism evidence="3 4">
    <name type="scientific">Salinigranum rubrum</name>
    <dbReference type="NCBI Taxonomy" id="755307"/>
    <lineage>
        <taxon>Archaea</taxon>
        <taxon>Methanobacteriati</taxon>
        <taxon>Methanobacteriota</taxon>
        <taxon>Stenosarchaea group</taxon>
        <taxon>Halobacteria</taxon>
        <taxon>Halobacteriales</taxon>
        <taxon>Haloferacaceae</taxon>
        <taxon>Salinigranum</taxon>
    </lineage>
</organism>
<dbReference type="PROSITE" id="PS50104">
    <property type="entry name" value="TIR"/>
    <property type="match status" value="1"/>
</dbReference>
<evidence type="ECO:0000313" key="4">
    <source>
        <dbReference type="Proteomes" id="UP000236584"/>
    </source>
</evidence>
<sequence>MTGEPATGESAEEREEEYDAMISYSHEDSKPVANGLYDELTAYGLDVWYDGVELGIGDNIRSSIDRALTESEHAVILISPSYFQGMSEWELDGLVQKHKKTDENVILPLLHGMEFEELQEKSPSLANIIGDEVTEDNIDEITAKLYSAIESPDETPKLDDVEGVDRVELNLTMEDLVDISKGSKVRVEEWRTSGTPHTSG</sequence>
<protein>
    <recommendedName>
        <fullName evidence="2">TIR domain-containing protein</fullName>
    </recommendedName>
</protein>
<feature type="region of interest" description="Disordered" evidence="1">
    <location>
        <begin position="1"/>
        <end position="22"/>
    </location>
</feature>
<accession>A0A2I8VR90</accession>
<name>A0A2I8VR90_9EURY</name>
<dbReference type="InterPro" id="IPR035897">
    <property type="entry name" value="Toll_tir_struct_dom_sf"/>
</dbReference>
<proteinExistence type="predicted"/>
<dbReference type="InterPro" id="IPR000157">
    <property type="entry name" value="TIR_dom"/>
</dbReference>
<evidence type="ECO:0000313" key="3">
    <source>
        <dbReference type="EMBL" id="AUV84431.1"/>
    </source>
</evidence>
<dbReference type="EMBL" id="CP026311">
    <property type="protein sequence ID" value="AUV84431.1"/>
    <property type="molecule type" value="Genomic_DNA"/>
</dbReference>
<feature type="domain" description="TIR" evidence="2">
    <location>
        <begin position="16"/>
        <end position="149"/>
    </location>
</feature>
<dbReference type="Proteomes" id="UP000236584">
    <property type="component" value="Plasmid unnamed2"/>
</dbReference>
<dbReference type="OrthoDB" id="346268at2157"/>
<evidence type="ECO:0000259" key="2">
    <source>
        <dbReference type="PROSITE" id="PS50104"/>
    </source>
</evidence>
<dbReference type="RefSeq" id="WP_103428113.1">
    <property type="nucleotide sequence ID" value="NZ_CP026311.1"/>
</dbReference>
<keyword evidence="3" id="KW-0614">Plasmid</keyword>
<evidence type="ECO:0000256" key="1">
    <source>
        <dbReference type="SAM" id="MobiDB-lite"/>
    </source>
</evidence>
<dbReference type="AlphaFoldDB" id="A0A2I8VR90"/>
<dbReference type="Pfam" id="PF13676">
    <property type="entry name" value="TIR_2"/>
    <property type="match status" value="1"/>
</dbReference>
<dbReference type="Gene3D" id="3.40.50.10140">
    <property type="entry name" value="Toll/interleukin-1 receptor homology (TIR) domain"/>
    <property type="match status" value="1"/>
</dbReference>
<dbReference type="SUPFAM" id="SSF52200">
    <property type="entry name" value="Toll/Interleukin receptor TIR domain"/>
    <property type="match status" value="1"/>
</dbReference>
<geneLocation type="plasmid" evidence="3">
    <name>unnamed2</name>
</geneLocation>
<gene>
    <name evidence="3" type="ORF">C2R22_23115</name>
</gene>
<reference evidence="3 4" key="1">
    <citation type="submission" date="2018-01" db="EMBL/GenBank/DDBJ databases">
        <title>Complete genome sequence of Salinigranum rubrum GX10T, an extremely halophilic archaeon isolated from a marine solar saltern.</title>
        <authorList>
            <person name="Han S."/>
        </authorList>
    </citation>
    <scope>NUCLEOTIDE SEQUENCE [LARGE SCALE GENOMIC DNA]</scope>
    <source>
        <strain evidence="3 4">GX10</strain>
        <plasmid evidence="4">Plasmid unnamed2</plasmid>
    </source>
</reference>
<feature type="compositionally biased region" description="Acidic residues" evidence="1">
    <location>
        <begin position="10"/>
        <end position="19"/>
    </location>
</feature>